<keyword evidence="9" id="KW-1185">Reference proteome</keyword>
<keyword evidence="3" id="KW-0805">Transcription regulation</keyword>
<evidence type="ECO:0000256" key="6">
    <source>
        <dbReference type="ARBA" id="ARBA00023242"/>
    </source>
</evidence>
<feature type="region of interest" description="Disordered" evidence="7">
    <location>
        <begin position="332"/>
        <end position="379"/>
    </location>
</feature>
<gene>
    <name evidence="8" type="ORF">PVAG01_07081</name>
</gene>
<dbReference type="EMBL" id="JBFCZG010000006">
    <property type="protein sequence ID" value="KAL3420636.1"/>
    <property type="molecule type" value="Genomic_DNA"/>
</dbReference>
<evidence type="ECO:0000256" key="1">
    <source>
        <dbReference type="ARBA" id="ARBA00022723"/>
    </source>
</evidence>
<sequence>MYRCDGYLPEPTPKSALVHPIQPRVHSTQLPRVLFSTTYLHDEDLYFQLFQDVVAAELSGYFNPRFWIDTVLQEGRTVLPIKHAIIAITALRQSQSIDANSNSVYETSENQENPSGHRQIAITHYLKGVHLLKEYILGPDGPHDRTALIAYIIFACFEKAQGNNMSSFWQLTEGIKLVQNYALHKSRDTSQAFVDYHPNPFHNRIQRFSDDFSMQDQMALHLPGRPNNTAPFSRAISEPLFMNGVVPEIVVLPESSTSHAAQNMGRESFNQGFRELHDMQESDQNLWDFYLTDDYAPDLKVHDEFEPLRQPPTQQAKIHPGRSRRVPPALSFQLASGSSSQSPVSIDTPSWDPSPRSTPAAGNISSASSARTATPPVPNPELPIEDILIQEFVRLLATDQIVSLGDTHTSEQESGIQELCRKPIPLSFLTFEAAHQSWDFLRYRVHRFCYRTLYDQKSSMLAHEPFMPLDTYISFMAELNDFARAFRPYLDAAVDFSGKIHNPGALLICMHHKVALANLTAVAADSEMAYDGSTTIFHAVVKTASFLISSYPTLNLPRNPNFSFNSGVVVPLFMVAMKCRNPALRREAINLLADNPRTEGMWNSTVCARIGEYIMELEEEAHNLHELESFHMGSEASVLSDDALLPHVPHHGMMDHDFTYPTSTQTSSFNMYPEVIMGKNPYGTARERSHSDSNPLRPAMPGQQARARYHSSADLMTLGSESATWTPAVCKPSWAEAMMQDMCFARPQITAAAAAPPPPPASWNVERPILEKDRFRISRLEWHTTERFVKVVCEKCVAGLDGLRELRERIIRW</sequence>
<protein>
    <submittedName>
        <fullName evidence="8">C6 zinc finger domain protein</fullName>
    </submittedName>
</protein>
<name>A0ABR4PC69_9HELO</name>
<organism evidence="8 9">
    <name type="scientific">Phlyctema vagabunda</name>
    <dbReference type="NCBI Taxonomy" id="108571"/>
    <lineage>
        <taxon>Eukaryota</taxon>
        <taxon>Fungi</taxon>
        <taxon>Dikarya</taxon>
        <taxon>Ascomycota</taxon>
        <taxon>Pezizomycotina</taxon>
        <taxon>Leotiomycetes</taxon>
        <taxon>Helotiales</taxon>
        <taxon>Dermateaceae</taxon>
        <taxon>Phlyctema</taxon>
    </lineage>
</organism>
<evidence type="ECO:0000256" key="3">
    <source>
        <dbReference type="ARBA" id="ARBA00023015"/>
    </source>
</evidence>
<evidence type="ECO:0000256" key="4">
    <source>
        <dbReference type="ARBA" id="ARBA00023125"/>
    </source>
</evidence>
<evidence type="ECO:0000256" key="5">
    <source>
        <dbReference type="ARBA" id="ARBA00023163"/>
    </source>
</evidence>
<keyword evidence="1" id="KW-0479">Metal-binding</keyword>
<dbReference type="PANTHER" id="PTHR36206">
    <property type="entry name" value="ASPERCRYPTIN BIOSYNTHESIS CLUSTER-SPECIFIC TRANSCRIPTION REGULATOR ATNN-RELATED"/>
    <property type="match status" value="1"/>
</dbReference>
<keyword evidence="4" id="KW-0238">DNA-binding</keyword>
<evidence type="ECO:0000313" key="8">
    <source>
        <dbReference type="EMBL" id="KAL3420636.1"/>
    </source>
</evidence>
<reference evidence="8 9" key="1">
    <citation type="submission" date="2024-06" db="EMBL/GenBank/DDBJ databases">
        <title>Complete genome of Phlyctema vagabunda strain 19-DSS-EL-015.</title>
        <authorList>
            <person name="Fiorenzani C."/>
        </authorList>
    </citation>
    <scope>NUCLEOTIDE SEQUENCE [LARGE SCALE GENOMIC DNA]</scope>
    <source>
        <strain evidence="8 9">19-DSS-EL-015</strain>
    </source>
</reference>
<evidence type="ECO:0000256" key="7">
    <source>
        <dbReference type="SAM" id="MobiDB-lite"/>
    </source>
</evidence>
<feature type="compositionally biased region" description="Low complexity" evidence="7">
    <location>
        <begin position="332"/>
        <end position="342"/>
    </location>
</feature>
<keyword evidence="2" id="KW-0862">Zinc</keyword>
<proteinExistence type="predicted"/>
<comment type="caution">
    <text evidence="8">The sequence shown here is derived from an EMBL/GenBank/DDBJ whole genome shotgun (WGS) entry which is preliminary data.</text>
</comment>
<dbReference type="PANTHER" id="PTHR36206:SF4">
    <property type="entry name" value="HYPOTHETICAL CONSERVED PROTEIN (EUROFUNG)-RELATED"/>
    <property type="match status" value="1"/>
</dbReference>
<accession>A0ABR4PC69</accession>
<dbReference type="Proteomes" id="UP001629113">
    <property type="component" value="Unassembled WGS sequence"/>
</dbReference>
<evidence type="ECO:0000256" key="2">
    <source>
        <dbReference type="ARBA" id="ARBA00022833"/>
    </source>
</evidence>
<evidence type="ECO:0000313" key="9">
    <source>
        <dbReference type="Proteomes" id="UP001629113"/>
    </source>
</evidence>
<dbReference type="InterPro" id="IPR052360">
    <property type="entry name" value="Transcr_Regulatory_Proteins"/>
</dbReference>
<feature type="region of interest" description="Disordered" evidence="7">
    <location>
        <begin position="684"/>
        <end position="704"/>
    </location>
</feature>
<keyword evidence="6" id="KW-0539">Nucleus</keyword>
<keyword evidence="5" id="KW-0804">Transcription</keyword>